<dbReference type="AlphaFoldDB" id="L8GJK4"/>
<gene>
    <name evidence="3" type="ORF">ACA1_096820</name>
</gene>
<dbReference type="GeneID" id="14913226"/>
<keyword evidence="2" id="KW-0812">Transmembrane</keyword>
<protein>
    <recommendedName>
        <fullName evidence="5">Transmembrane protein</fullName>
    </recommendedName>
</protein>
<feature type="transmembrane region" description="Helical" evidence="2">
    <location>
        <begin position="56"/>
        <end position="76"/>
    </location>
</feature>
<accession>L8GJK4</accession>
<feature type="transmembrane region" description="Helical" evidence="2">
    <location>
        <begin position="132"/>
        <end position="158"/>
    </location>
</feature>
<evidence type="ECO:0000313" key="3">
    <source>
        <dbReference type="EMBL" id="ELR13009.1"/>
    </source>
</evidence>
<feature type="transmembrane region" description="Helical" evidence="2">
    <location>
        <begin position="88"/>
        <end position="112"/>
    </location>
</feature>
<evidence type="ECO:0000256" key="2">
    <source>
        <dbReference type="SAM" id="Phobius"/>
    </source>
</evidence>
<organism evidence="3 4">
    <name type="scientific">Acanthamoeba castellanii (strain ATCC 30010 / Neff)</name>
    <dbReference type="NCBI Taxonomy" id="1257118"/>
    <lineage>
        <taxon>Eukaryota</taxon>
        <taxon>Amoebozoa</taxon>
        <taxon>Discosea</taxon>
        <taxon>Longamoebia</taxon>
        <taxon>Centramoebida</taxon>
        <taxon>Acanthamoebidae</taxon>
        <taxon>Acanthamoeba</taxon>
    </lineage>
</organism>
<sequence length="305" mass="33215">MGHLDDLADCDEGYWRKRLSFLDISTRKFIVPSQVLLLILVGLNFFTGLTSGHFSLVPFFPLMFLWLVLYVGHIGAHKRRASFLHAYFILNVLIICFVLATFIMFPAVLGTILCALDGGYGGGCSWGEAKAIAHLTFIGFLFAFIPCFPAAMGAIYALRARNELLMAELRASVEAELGVRLDGRSSSADHQEHLGLLHARPVAPSPQQQRYYYSCDYRPVVYMPNPPSFSSNGGGYSGSQPQPQPVPYQHGQPVQFPAPPPTGYYYYPPPPPRSAGAPSPPAAPAQQSAPAGTPPSVPQTSDGKQ</sequence>
<dbReference type="VEuPathDB" id="AmoebaDB:ACA1_096820"/>
<evidence type="ECO:0000313" key="4">
    <source>
        <dbReference type="Proteomes" id="UP000011083"/>
    </source>
</evidence>
<evidence type="ECO:0000256" key="1">
    <source>
        <dbReference type="SAM" id="MobiDB-lite"/>
    </source>
</evidence>
<feature type="transmembrane region" description="Helical" evidence="2">
    <location>
        <begin position="29"/>
        <end position="50"/>
    </location>
</feature>
<keyword evidence="2" id="KW-0472">Membrane</keyword>
<evidence type="ECO:0008006" key="5">
    <source>
        <dbReference type="Google" id="ProtNLM"/>
    </source>
</evidence>
<dbReference type="Proteomes" id="UP000011083">
    <property type="component" value="Unassembled WGS sequence"/>
</dbReference>
<dbReference type="RefSeq" id="XP_004335022.1">
    <property type="nucleotide sequence ID" value="XM_004334974.1"/>
</dbReference>
<keyword evidence="4" id="KW-1185">Reference proteome</keyword>
<name>L8GJK4_ACACF</name>
<reference evidence="3 4" key="1">
    <citation type="journal article" date="2013" name="Genome Biol.">
        <title>Genome of Acanthamoeba castellanii highlights extensive lateral gene transfer and early evolution of tyrosine kinase signaling.</title>
        <authorList>
            <person name="Clarke M."/>
            <person name="Lohan A.J."/>
            <person name="Liu B."/>
            <person name="Lagkouvardos I."/>
            <person name="Roy S."/>
            <person name="Zafar N."/>
            <person name="Bertelli C."/>
            <person name="Schilde C."/>
            <person name="Kianianmomeni A."/>
            <person name="Burglin T.R."/>
            <person name="Frech C."/>
            <person name="Turcotte B."/>
            <person name="Kopec K.O."/>
            <person name="Synnott J.M."/>
            <person name="Choo C."/>
            <person name="Paponov I."/>
            <person name="Finkler A."/>
            <person name="Soon Heng Tan C."/>
            <person name="Hutchins A.P."/>
            <person name="Weinmeier T."/>
            <person name="Rattei T."/>
            <person name="Chu J.S."/>
            <person name="Gimenez G."/>
            <person name="Irimia M."/>
            <person name="Rigden D.J."/>
            <person name="Fitzpatrick D.A."/>
            <person name="Lorenzo-Morales J."/>
            <person name="Bateman A."/>
            <person name="Chiu C.H."/>
            <person name="Tang P."/>
            <person name="Hegemann P."/>
            <person name="Fromm H."/>
            <person name="Raoult D."/>
            <person name="Greub G."/>
            <person name="Miranda-Saavedra D."/>
            <person name="Chen N."/>
            <person name="Nash P."/>
            <person name="Ginger M.L."/>
            <person name="Horn M."/>
            <person name="Schaap P."/>
            <person name="Caler L."/>
            <person name="Loftus B."/>
        </authorList>
    </citation>
    <scope>NUCLEOTIDE SEQUENCE [LARGE SCALE GENOMIC DNA]</scope>
    <source>
        <strain evidence="3 4">Neff</strain>
    </source>
</reference>
<proteinExistence type="predicted"/>
<dbReference type="KEGG" id="acan:ACA1_096820"/>
<feature type="compositionally biased region" description="Pro residues" evidence="1">
    <location>
        <begin position="256"/>
        <end position="283"/>
    </location>
</feature>
<keyword evidence="2" id="KW-1133">Transmembrane helix</keyword>
<dbReference type="EMBL" id="KB008103">
    <property type="protein sequence ID" value="ELR13009.1"/>
    <property type="molecule type" value="Genomic_DNA"/>
</dbReference>
<feature type="region of interest" description="Disordered" evidence="1">
    <location>
        <begin position="228"/>
        <end position="305"/>
    </location>
</feature>